<dbReference type="AlphaFoldDB" id="A0A7X8TTP4"/>
<keyword evidence="3" id="KW-1185">Reference proteome</keyword>
<organism evidence="2 3">
    <name type="scientific">Vibrio agarilyticus</name>
    <dbReference type="NCBI Taxonomy" id="2726741"/>
    <lineage>
        <taxon>Bacteria</taxon>
        <taxon>Pseudomonadati</taxon>
        <taxon>Pseudomonadota</taxon>
        <taxon>Gammaproteobacteria</taxon>
        <taxon>Vibrionales</taxon>
        <taxon>Vibrionaceae</taxon>
        <taxon>Vibrio</taxon>
    </lineage>
</organism>
<dbReference type="RefSeq" id="WP_168837818.1">
    <property type="nucleotide sequence ID" value="NZ_JABAIK010000028.1"/>
</dbReference>
<proteinExistence type="predicted"/>
<evidence type="ECO:0000256" key="1">
    <source>
        <dbReference type="SAM" id="MobiDB-lite"/>
    </source>
</evidence>
<comment type="caution">
    <text evidence="2">The sequence shown here is derived from an EMBL/GenBank/DDBJ whole genome shotgun (WGS) entry which is preliminary data.</text>
</comment>
<gene>
    <name evidence="2" type="ORF">HGP28_17860</name>
</gene>
<dbReference type="Proteomes" id="UP000535589">
    <property type="component" value="Unassembled WGS sequence"/>
</dbReference>
<feature type="compositionally biased region" description="Basic and acidic residues" evidence="1">
    <location>
        <begin position="16"/>
        <end position="48"/>
    </location>
</feature>
<protein>
    <submittedName>
        <fullName evidence="2">Uncharacterized protein</fullName>
    </submittedName>
</protein>
<accession>A0A7X8TTP4</accession>
<evidence type="ECO:0000313" key="2">
    <source>
        <dbReference type="EMBL" id="NLS14727.1"/>
    </source>
</evidence>
<evidence type="ECO:0000313" key="3">
    <source>
        <dbReference type="Proteomes" id="UP000535589"/>
    </source>
</evidence>
<sequence>MTNEELTLLAELKAKPTRDLKPAEKAKLKSLERLAKKEEKAAEPKPTRNETFGVTPTTKLAAVPFRISNEEKSIMTDAAKRIAGTELFYDRLGGKDDLSNNTQMRAALRAYEKLSDEEKVEAIREAKLSMARSQR</sequence>
<reference evidence="2 3" key="1">
    <citation type="submission" date="2020-04" db="EMBL/GenBank/DDBJ databases">
        <title>Vibrio sp. SM6, a novel species isolated from seawater.</title>
        <authorList>
            <person name="Wang X."/>
        </authorList>
    </citation>
    <scope>NUCLEOTIDE SEQUENCE [LARGE SCALE GENOMIC DNA]</scope>
    <source>
        <strain evidence="2 3">SM6</strain>
    </source>
</reference>
<name>A0A7X8TTP4_9VIBR</name>
<dbReference type="EMBL" id="JABAIK010000028">
    <property type="protein sequence ID" value="NLS14727.1"/>
    <property type="molecule type" value="Genomic_DNA"/>
</dbReference>
<feature type="region of interest" description="Disordered" evidence="1">
    <location>
        <begin position="16"/>
        <end position="55"/>
    </location>
</feature>